<dbReference type="GO" id="GO:0060090">
    <property type="term" value="F:molecular adaptor activity"/>
    <property type="evidence" value="ECO:0007669"/>
    <property type="project" value="TreeGrafter"/>
</dbReference>
<dbReference type="RefSeq" id="XP_040577697.1">
    <property type="nucleotide sequence ID" value="XM_040721763.2"/>
</dbReference>
<feature type="transmembrane region" description="Helical" evidence="7">
    <location>
        <begin position="57"/>
        <end position="86"/>
    </location>
</feature>
<proteinExistence type="inferred from homology"/>
<evidence type="ECO:0000313" key="8">
    <source>
        <dbReference type="EMBL" id="CDW38740.1"/>
    </source>
</evidence>
<dbReference type="AlphaFoldDB" id="A0A0K2UKV7"/>
<comment type="function">
    <text evidence="6">May act as a scaffolding protein within caveolar membranes. Interacts directly with G-protein alpha subunits and can functionally regulate their activity.</text>
</comment>
<organism evidence="8">
    <name type="scientific">Lepeophtheirus salmonis</name>
    <name type="common">Salmon louse</name>
    <name type="synonym">Caligus salmonis</name>
    <dbReference type="NCBI Taxonomy" id="72036"/>
    <lineage>
        <taxon>Eukaryota</taxon>
        <taxon>Metazoa</taxon>
        <taxon>Ecdysozoa</taxon>
        <taxon>Arthropoda</taxon>
        <taxon>Crustacea</taxon>
        <taxon>Multicrustacea</taxon>
        <taxon>Hexanauplia</taxon>
        <taxon>Copepoda</taxon>
        <taxon>Siphonostomatoida</taxon>
        <taxon>Caligidae</taxon>
        <taxon>Lepeophtheirus</taxon>
    </lineage>
</organism>
<evidence type="ECO:0000256" key="5">
    <source>
        <dbReference type="ARBA" id="ARBA00023136"/>
    </source>
</evidence>
<keyword evidence="7" id="KW-1133">Transmembrane helix</keyword>
<dbReference type="GO" id="GO:0070836">
    <property type="term" value="P:caveola assembly"/>
    <property type="evidence" value="ECO:0007669"/>
    <property type="project" value="InterPro"/>
</dbReference>
<dbReference type="InterPro" id="IPR001612">
    <property type="entry name" value="Caveolin"/>
</dbReference>
<keyword evidence="3 6" id="KW-1003">Cell membrane</keyword>
<dbReference type="EMBL" id="HACA01021379">
    <property type="protein sequence ID" value="CDW38740.1"/>
    <property type="molecule type" value="Transcribed_RNA"/>
</dbReference>
<protein>
    <recommendedName>
        <fullName evidence="6">Caveolin</fullName>
    </recommendedName>
</protein>
<dbReference type="PANTHER" id="PTHR10844">
    <property type="entry name" value="CAVEOLIN"/>
    <property type="match status" value="1"/>
</dbReference>
<evidence type="ECO:0000256" key="4">
    <source>
        <dbReference type="ARBA" id="ARBA00023034"/>
    </source>
</evidence>
<comment type="subcellular location">
    <subcellularLocation>
        <location evidence="1 6">Cell membrane</location>
        <topology evidence="1 6">Peripheral membrane protein</topology>
    </subcellularLocation>
    <subcellularLocation>
        <location evidence="6">Golgi apparatus membrane</location>
        <topology evidence="6">Peripheral membrane protein</topology>
    </subcellularLocation>
    <subcellularLocation>
        <location evidence="6">Membrane</location>
        <location evidence="6">Caveola</location>
        <topology evidence="6">Peripheral membrane protein</topology>
    </subcellularLocation>
</comment>
<sequence>MSIKPMGDEHMMDRDPGKLNEHLQVMWDDIIGEPEGLRTIDCAWKCSHTCFRGTRNCCYIVLTTLFAPIFAFCSAINLACLAFQHIWCYGPCLRTWKINCAFVRAWNLVCMTAVCGPCVEIFGMYFSKLKVRYQRLPDAESDEEKNIMNI</sequence>
<dbReference type="RefSeq" id="XP_040577696.1">
    <property type="nucleotide sequence ID" value="XM_040721762.2"/>
</dbReference>
<reference evidence="8" key="1">
    <citation type="submission" date="2014-05" db="EMBL/GenBank/DDBJ databases">
        <authorList>
            <person name="Chronopoulou M."/>
        </authorList>
    </citation>
    <scope>NUCLEOTIDE SEQUENCE</scope>
    <source>
        <tissue evidence="8">Whole organism</tissue>
    </source>
</reference>
<evidence type="ECO:0000256" key="7">
    <source>
        <dbReference type="SAM" id="Phobius"/>
    </source>
</evidence>
<evidence type="ECO:0000256" key="6">
    <source>
        <dbReference type="RuleBase" id="RU000680"/>
    </source>
</evidence>
<dbReference type="OrthoDB" id="5917823at2759"/>
<dbReference type="KEGG" id="lsm:121126438"/>
<dbReference type="GO" id="GO:0005901">
    <property type="term" value="C:caveola"/>
    <property type="evidence" value="ECO:0007669"/>
    <property type="project" value="UniProtKB-SubCell"/>
</dbReference>
<dbReference type="PANTHER" id="PTHR10844:SF19">
    <property type="entry name" value="CAVEOLIN-2"/>
    <property type="match status" value="1"/>
</dbReference>
<evidence type="ECO:0000256" key="3">
    <source>
        <dbReference type="ARBA" id="ARBA00022475"/>
    </source>
</evidence>
<name>A0A0K2UKV7_LEPSM</name>
<evidence type="ECO:0000256" key="1">
    <source>
        <dbReference type="ARBA" id="ARBA00004202"/>
    </source>
</evidence>
<comment type="similarity">
    <text evidence="2 6">Belongs to the caveolin family.</text>
</comment>
<keyword evidence="4 6" id="KW-0333">Golgi apparatus</keyword>
<accession>A0A0K2UKV7</accession>
<feature type="transmembrane region" description="Helical" evidence="7">
    <location>
        <begin position="106"/>
        <end position="126"/>
    </location>
</feature>
<evidence type="ECO:0000256" key="2">
    <source>
        <dbReference type="ARBA" id="ARBA00010988"/>
    </source>
</evidence>
<keyword evidence="5 6" id="KW-0472">Membrane</keyword>
<keyword evidence="7" id="KW-0812">Transmembrane</keyword>
<dbReference type="Pfam" id="PF01146">
    <property type="entry name" value="Caveolin"/>
    <property type="match status" value="1"/>
</dbReference>
<dbReference type="GO" id="GO:0000139">
    <property type="term" value="C:Golgi membrane"/>
    <property type="evidence" value="ECO:0007669"/>
    <property type="project" value="UniProtKB-SubCell"/>
</dbReference>
<dbReference type="GeneID" id="121126438"/>